<protein>
    <submittedName>
        <fullName evidence="2">Alpha/beta hydrolase</fullName>
    </submittedName>
</protein>
<dbReference type="Pfam" id="PF00561">
    <property type="entry name" value="Abhydrolase_1"/>
    <property type="match status" value="1"/>
</dbReference>
<feature type="domain" description="AB hydrolase-1" evidence="1">
    <location>
        <begin position="12"/>
        <end position="112"/>
    </location>
</feature>
<dbReference type="Proteomes" id="UP000824088">
    <property type="component" value="Unassembled WGS sequence"/>
</dbReference>
<reference evidence="2" key="1">
    <citation type="submission" date="2020-10" db="EMBL/GenBank/DDBJ databases">
        <authorList>
            <person name="Gilroy R."/>
        </authorList>
    </citation>
    <scope>NUCLEOTIDE SEQUENCE</scope>
    <source>
        <strain evidence="2">1063</strain>
    </source>
</reference>
<evidence type="ECO:0000313" key="3">
    <source>
        <dbReference type="Proteomes" id="UP000824088"/>
    </source>
</evidence>
<dbReference type="AlphaFoldDB" id="A0A9D1L3B8"/>
<dbReference type="PANTHER" id="PTHR43798">
    <property type="entry name" value="MONOACYLGLYCEROL LIPASE"/>
    <property type="match status" value="1"/>
</dbReference>
<dbReference type="GO" id="GO:0016020">
    <property type="term" value="C:membrane"/>
    <property type="evidence" value="ECO:0007669"/>
    <property type="project" value="TreeGrafter"/>
</dbReference>
<dbReference type="SUPFAM" id="SSF53474">
    <property type="entry name" value="alpha/beta-Hydrolases"/>
    <property type="match status" value="1"/>
</dbReference>
<comment type="caution">
    <text evidence="2">The sequence shown here is derived from an EMBL/GenBank/DDBJ whole genome shotgun (WGS) entry which is preliminary data.</text>
</comment>
<dbReference type="GO" id="GO:0016787">
    <property type="term" value="F:hydrolase activity"/>
    <property type="evidence" value="ECO:0007669"/>
    <property type="project" value="UniProtKB-KW"/>
</dbReference>
<dbReference type="PRINTS" id="PR00412">
    <property type="entry name" value="EPOXHYDRLASE"/>
</dbReference>
<dbReference type="Gene3D" id="3.40.50.1820">
    <property type="entry name" value="alpha/beta hydrolase"/>
    <property type="match status" value="1"/>
</dbReference>
<dbReference type="InterPro" id="IPR000639">
    <property type="entry name" value="Epox_hydrolase-like"/>
</dbReference>
<dbReference type="EMBL" id="DVMN01000108">
    <property type="protein sequence ID" value="HIU21758.1"/>
    <property type="molecule type" value="Genomic_DNA"/>
</dbReference>
<dbReference type="InterPro" id="IPR029058">
    <property type="entry name" value="AB_hydrolase_fold"/>
</dbReference>
<dbReference type="InterPro" id="IPR050266">
    <property type="entry name" value="AB_hydrolase_sf"/>
</dbReference>
<proteinExistence type="predicted"/>
<reference evidence="2" key="2">
    <citation type="journal article" date="2021" name="PeerJ">
        <title>Extensive microbial diversity within the chicken gut microbiome revealed by metagenomics and culture.</title>
        <authorList>
            <person name="Gilroy R."/>
            <person name="Ravi A."/>
            <person name="Getino M."/>
            <person name="Pursley I."/>
            <person name="Horton D.L."/>
            <person name="Alikhan N.F."/>
            <person name="Baker D."/>
            <person name="Gharbi K."/>
            <person name="Hall N."/>
            <person name="Watson M."/>
            <person name="Adriaenssens E.M."/>
            <person name="Foster-Nyarko E."/>
            <person name="Jarju S."/>
            <person name="Secka A."/>
            <person name="Antonio M."/>
            <person name="Oren A."/>
            <person name="Chaudhuri R.R."/>
            <person name="La Ragione R."/>
            <person name="Hildebrand F."/>
            <person name="Pallen M.J."/>
        </authorList>
    </citation>
    <scope>NUCLEOTIDE SEQUENCE</scope>
    <source>
        <strain evidence="2">1063</strain>
    </source>
</reference>
<keyword evidence="2" id="KW-0378">Hydrolase</keyword>
<sequence length="230" mass="24870">MHSLTFGESGKTVFYLHGWGGDASAFLFCAKALAGGMRGVCVDFPGFGESAEPAHPYTVADYAEEVLALADGMGARSFALVGHSFGGRVALEIAAKHPERVRALALVDAAGLKPRRKPSYYLRVAAHKLLRKMGKKGLAGSSDYSVLSPVMKATFVRVVNYDQTPLLSEIGCSTAVFWGEDDRDTPLYMAKKFARGIRGAHLFLLRGGHFAYLTDPTFFPVLKAFLEGTE</sequence>
<evidence type="ECO:0000313" key="2">
    <source>
        <dbReference type="EMBL" id="HIU21758.1"/>
    </source>
</evidence>
<name>A0A9D1L3B8_9FIRM</name>
<dbReference type="PRINTS" id="PR00111">
    <property type="entry name" value="ABHYDROLASE"/>
</dbReference>
<evidence type="ECO:0000259" key="1">
    <source>
        <dbReference type="Pfam" id="PF00561"/>
    </source>
</evidence>
<dbReference type="InterPro" id="IPR000073">
    <property type="entry name" value="AB_hydrolase_1"/>
</dbReference>
<accession>A0A9D1L3B8</accession>
<gene>
    <name evidence="2" type="ORF">IAD51_05975</name>
</gene>
<dbReference type="PANTHER" id="PTHR43798:SF33">
    <property type="entry name" value="HYDROLASE, PUTATIVE (AFU_ORTHOLOGUE AFUA_2G14860)-RELATED"/>
    <property type="match status" value="1"/>
</dbReference>
<organism evidence="2 3">
    <name type="scientific">Candidatus Limadaptatus stercorigallinarum</name>
    <dbReference type="NCBI Taxonomy" id="2840845"/>
    <lineage>
        <taxon>Bacteria</taxon>
        <taxon>Bacillati</taxon>
        <taxon>Bacillota</taxon>
        <taxon>Clostridia</taxon>
        <taxon>Eubacteriales</taxon>
        <taxon>Candidatus Limadaptatus</taxon>
    </lineage>
</organism>